<dbReference type="Proteomes" id="UP000004750">
    <property type="component" value="Unassembled WGS sequence"/>
</dbReference>
<accession>G9ZEC2</accession>
<organism evidence="1 2">
    <name type="scientific">Cardiobacterium valvarum F0432</name>
    <dbReference type="NCBI Taxonomy" id="797473"/>
    <lineage>
        <taxon>Bacteria</taxon>
        <taxon>Pseudomonadati</taxon>
        <taxon>Pseudomonadota</taxon>
        <taxon>Gammaproteobacteria</taxon>
        <taxon>Cardiobacteriales</taxon>
        <taxon>Cardiobacteriaceae</taxon>
        <taxon>Cardiobacterium</taxon>
    </lineage>
</organism>
<proteinExistence type="predicted"/>
<name>G9ZEC2_9GAMM</name>
<sequence length="303" mass="29973">MFVFLVHVAHEGGQVRGQGVGHALDEAVAACCRQVQFGRPAVEGVFPAEEVRDVFAAKAVDDEVGVAAVAFGDVVAVTVHVFAGDGQVFEGAEDVAAQVGEGVGVVCADVVGLLARGFGKGVNAHGEDDKAAGRTGGLIEAAAVVVVARGGVGVDVAHAGLVFVVGGLAACRLDVGVRVVAVLQAVEQGFGVAAEVKAEVVDEFKLAVFVQAGVGGHFGVGGAAMDERAAAVVADAADDGGADAGGADDAMRFAANGGEGVFKFVEGGTGQGDGLFAVFDEADAFQAARGDEDDRAVVIAVGG</sequence>
<dbReference type="HOGENOM" id="CLU_917312_0_0_6"/>
<dbReference type="EMBL" id="AGCM01000055">
    <property type="protein sequence ID" value="EHM54844.1"/>
    <property type="molecule type" value="Genomic_DNA"/>
</dbReference>
<evidence type="ECO:0000313" key="1">
    <source>
        <dbReference type="EMBL" id="EHM54844.1"/>
    </source>
</evidence>
<evidence type="ECO:0000313" key="2">
    <source>
        <dbReference type="Proteomes" id="UP000004750"/>
    </source>
</evidence>
<comment type="caution">
    <text evidence="1">The sequence shown here is derived from an EMBL/GenBank/DDBJ whole genome shotgun (WGS) entry which is preliminary data.</text>
</comment>
<gene>
    <name evidence="1" type="ORF">HMPREF9080_01073</name>
</gene>
<protein>
    <submittedName>
        <fullName evidence="1">Uncharacterized protein</fullName>
    </submittedName>
</protein>
<dbReference type="AlphaFoldDB" id="G9ZEC2"/>
<reference evidence="1 2" key="1">
    <citation type="submission" date="2011-08" db="EMBL/GenBank/DDBJ databases">
        <authorList>
            <person name="Weinstock G."/>
            <person name="Sodergren E."/>
            <person name="Clifton S."/>
            <person name="Fulton L."/>
            <person name="Fulton B."/>
            <person name="Courtney L."/>
            <person name="Fronick C."/>
            <person name="Harrison M."/>
            <person name="Strong C."/>
            <person name="Farmer C."/>
            <person name="Delahaunty K."/>
            <person name="Markovic C."/>
            <person name="Hall O."/>
            <person name="Minx P."/>
            <person name="Tomlinson C."/>
            <person name="Mitreva M."/>
            <person name="Hou S."/>
            <person name="Chen J."/>
            <person name="Wollam A."/>
            <person name="Pepin K.H."/>
            <person name="Johnson M."/>
            <person name="Bhonagiri V."/>
            <person name="Zhang X."/>
            <person name="Suruliraj S."/>
            <person name="Warren W."/>
            <person name="Chinwalla A."/>
            <person name="Mardis E.R."/>
            <person name="Wilson R.K."/>
        </authorList>
    </citation>
    <scope>NUCLEOTIDE SEQUENCE [LARGE SCALE GENOMIC DNA]</scope>
    <source>
        <strain evidence="1 2">F0432</strain>
    </source>
</reference>